<dbReference type="Gene3D" id="1.10.10.10">
    <property type="entry name" value="Winged helix-like DNA-binding domain superfamily/Winged helix DNA-binding domain"/>
    <property type="match status" value="1"/>
</dbReference>
<name>A0A7W5BS50_9HYPH</name>
<dbReference type="PANTHER" id="PTHR47691">
    <property type="entry name" value="REGULATOR-RELATED"/>
    <property type="match status" value="1"/>
</dbReference>
<keyword evidence="5" id="KW-1185">Reference proteome</keyword>
<sequence>MQNLKLKKAKLNLGGGMSVLYFDSFELDIENRRLSADGKALRLGSRAFDILAALATRAGQVVSKEELIRTVWPTTIVEEGALRVHLVSLRKSLGDEARKFIENVPSRGYQFLPAVRVSPSATTNRPANPIDKSTLPRTATKLLGREDFIRTTAEFFKTTRLLTIAGAGGIGKTSVAIAVARVLSEQYRVLFLDLAAHSTGETLLPSLASQLGLSVYGSNVLPAIIGELQKSATLLVFDNCEHVVDEAARAAEEILKASPLTTILATSREPLRASLERVRQLPPLEVPPEGSSAVNPSEYAGLELFISLAGLVADESDFARPEAMTLAADIVRRLDGIPLAIELAAARAFDMDLESLHRSVADPLALLRRGRRTAPPRQQTLRAALDWSYNTLEPTQKDLLDRLSVFAGPFTADHARWVAAEDVSDEEFYDAFDGLFLKSLLNVSAAGGNYRLLVTTREYAATKLANSGFDQFCKLAHAKLCRARLAEAERDWTVLDTGSWLNEHGGLVHELRSALEWAFSEGGETRAGIDLVASSNIIWTQLGLMAEQLTHLERALAYFDQLDGVDALTEMNLRVSHGGTLYHIKSSERDQEAIEEFSKAKSIAENLRDHMNTLRAVGGMTAIHTMNGDYVEAISLAHRFNDLFGNVLPNAASRLLAHNFHYIGNFDAGLKHAQTALELARGGVRGTLNNGASYDQRISALSTVVKTLWVQGKLSEARTLLASTFDEASALDHAISYCLFLSVSACPTAFGMGDHDLGVRLLSHLAEKATKNSLLRWQEWATTFHHVAKAVQLGNSDEFNQSLRNAKGARFENCLMAGGHLADDDTLDRALSKNAGWCRAELYRLKGERLLRENAQDGRDLIRRGYDLATEQGAKFWALRSATSLAKHAAEPHGQAERERLAEILSFFEGEALSLDVSEARKFA</sequence>
<dbReference type="InterPro" id="IPR058852">
    <property type="entry name" value="HTH_77"/>
</dbReference>
<dbReference type="PROSITE" id="PS51755">
    <property type="entry name" value="OMPR_PHOB"/>
    <property type="match status" value="1"/>
</dbReference>
<organism evidence="4 5">
    <name type="scientific">Rhizobium pisi</name>
    <dbReference type="NCBI Taxonomy" id="574561"/>
    <lineage>
        <taxon>Bacteria</taxon>
        <taxon>Pseudomonadati</taxon>
        <taxon>Pseudomonadota</taxon>
        <taxon>Alphaproteobacteria</taxon>
        <taxon>Hyphomicrobiales</taxon>
        <taxon>Rhizobiaceae</taxon>
        <taxon>Rhizobium/Agrobacterium group</taxon>
        <taxon>Rhizobium</taxon>
    </lineage>
</organism>
<evidence type="ECO:0000256" key="2">
    <source>
        <dbReference type="PROSITE-ProRule" id="PRU01091"/>
    </source>
</evidence>
<dbReference type="Gene3D" id="1.25.40.10">
    <property type="entry name" value="Tetratricopeptide repeat domain"/>
    <property type="match status" value="1"/>
</dbReference>
<dbReference type="CDD" id="cd00383">
    <property type="entry name" value="trans_reg_C"/>
    <property type="match status" value="1"/>
</dbReference>
<dbReference type="SUPFAM" id="SSF52540">
    <property type="entry name" value="P-loop containing nucleoside triphosphate hydrolases"/>
    <property type="match status" value="1"/>
</dbReference>
<protein>
    <submittedName>
        <fullName evidence="4">Putative ATPase/DNA-binding winged helix-turn-helix (WHTH) protein</fullName>
    </submittedName>
</protein>
<dbReference type="SMART" id="SM00862">
    <property type="entry name" value="Trans_reg_C"/>
    <property type="match status" value="1"/>
</dbReference>
<dbReference type="Pfam" id="PF00486">
    <property type="entry name" value="Trans_reg_C"/>
    <property type="match status" value="1"/>
</dbReference>
<dbReference type="InterPro" id="IPR001867">
    <property type="entry name" value="OmpR/PhoB-type_DNA-bd"/>
</dbReference>
<dbReference type="SUPFAM" id="SSF48452">
    <property type="entry name" value="TPR-like"/>
    <property type="match status" value="1"/>
</dbReference>
<evidence type="ECO:0000256" key="1">
    <source>
        <dbReference type="ARBA" id="ARBA00023125"/>
    </source>
</evidence>
<keyword evidence="1 2" id="KW-0238">DNA-binding</keyword>
<proteinExistence type="predicted"/>
<feature type="DNA-binding region" description="OmpR/PhoB-type" evidence="2">
    <location>
        <begin position="17"/>
        <end position="113"/>
    </location>
</feature>
<evidence type="ECO:0000313" key="4">
    <source>
        <dbReference type="EMBL" id="MBB3138132.1"/>
    </source>
</evidence>
<dbReference type="GO" id="GO:0000160">
    <property type="term" value="P:phosphorelay signal transduction system"/>
    <property type="evidence" value="ECO:0007669"/>
    <property type="project" value="InterPro"/>
</dbReference>
<dbReference type="PANTHER" id="PTHR47691:SF3">
    <property type="entry name" value="HTH-TYPE TRANSCRIPTIONAL REGULATOR RV0890C-RELATED"/>
    <property type="match status" value="1"/>
</dbReference>
<dbReference type="InterPro" id="IPR036388">
    <property type="entry name" value="WH-like_DNA-bd_sf"/>
</dbReference>
<accession>A0A7W5BS50</accession>
<dbReference type="Pfam" id="PF13401">
    <property type="entry name" value="AAA_22"/>
    <property type="match status" value="1"/>
</dbReference>
<dbReference type="RefSeq" id="WP_245438581.1">
    <property type="nucleotide sequence ID" value="NZ_JACHXH010000028.1"/>
</dbReference>
<dbReference type="GO" id="GO:0003677">
    <property type="term" value="F:DNA binding"/>
    <property type="evidence" value="ECO:0007669"/>
    <property type="project" value="UniProtKB-UniRule"/>
</dbReference>
<dbReference type="SUPFAM" id="SSF46894">
    <property type="entry name" value="C-terminal effector domain of the bipartite response regulators"/>
    <property type="match status" value="1"/>
</dbReference>
<dbReference type="EMBL" id="JACHXH010000028">
    <property type="protein sequence ID" value="MBB3138132.1"/>
    <property type="molecule type" value="Genomic_DNA"/>
</dbReference>
<dbReference type="GO" id="GO:0016887">
    <property type="term" value="F:ATP hydrolysis activity"/>
    <property type="evidence" value="ECO:0007669"/>
    <property type="project" value="InterPro"/>
</dbReference>
<evidence type="ECO:0000313" key="5">
    <source>
        <dbReference type="Proteomes" id="UP000518315"/>
    </source>
</evidence>
<gene>
    <name evidence="4" type="ORF">FHS26_005910</name>
</gene>
<comment type="caution">
    <text evidence="4">The sequence shown here is derived from an EMBL/GenBank/DDBJ whole genome shotgun (WGS) entry which is preliminary data.</text>
</comment>
<dbReference type="AlphaFoldDB" id="A0A7W5BS50"/>
<dbReference type="InterPro" id="IPR011990">
    <property type="entry name" value="TPR-like_helical_dom_sf"/>
</dbReference>
<evidence type="ECO:0000259" key="3">
    <source>
        <dbReference type="PROSITE" id="PS51755"/>
    </source>
</evidence>
<dbReference type="Pfam" id="PF25872">
    <property type="entry name" value="HTH_77"/>
    <property type="match status" value="1"/>
</dbReference>
<dbReference type="InterPro" id="IPR027417">
    <property type="entry name" value="P-loop_NTPase"/>
</dbReference>
<dbReference type="InterPro" id="IPR016032">
    <property type="entry name" value="Sig_transdc_resp-reg_C-effctor"/>
</dbReference>
<dbReference type="Proteomes" id="UP000518315">
    <property type="component" value="Unassembled WGS sequence"/>
</dbReference>
<dbReference type="Gene3D" id="3.40.50.300">
    <property type="entry name" value="P-loop containing nucleotide triphosphate hydrolases"/>
    <property type="match status" value="1"/>
</dbReference>
<reference evidence="4 5" key="1">
    <citation type="submission" date="2020-08" db="EMBL/GenBank/DDBJ databases">
        <title>Genomic Encyclopedia of Type Strains, Phase III (KMG-III): the genomes of soil and plant-associated and newly described type strains.</title>
        <authorList>
            <person name="Whitman W."/>
        </authorList>
    </citation>
    <scope>NUCLEOTIDE SEQUENCE [LARGE SCALE GENOMIC DNA]</scope>
    <source>
        <strain evidence="4 5">CECT 4113</strain>
    </source>
</reference>
<feature type="domain" description="OmpR/PhoB-type" evidence="3">
    <location>
        <begin position="17"/>
        <end position="113"/>
    </location>
</feature>
<dbReference type="InterPro" id="IPR049945">
    <property type="entry name" value="AAA_22"/>
</dbReference>
<dbReference type="GO" id="GO:0006355">
    <property type="term" value="P:regulation of DNA-templated transcription"/>
    <property type="evidence" value="ECO:0007669"/>
    <property type="project" value="InterPro"/>
</dbReference>